<dbReference type="EMBL" id="HBGZ01005232">
    <property type="protein sequence ID" value="CAD9581489.1"/>
    <property type="molecule type" value="Transcribed_RNA"/>
</dbReference>
<accession>A0A7S2KMN9</accession>
<sequence>MADGHHITRMQLKEKHSCYFENGYRAKISHLKIRLQNEAGEGHFVRKLVTVKDGKIATSMEYTATLASLYVQESSRKLTVPATRPKYYYSGSTIVECTVASDRTTDQRDQMRRFFIEKNAAARRAFHNLRRLTEEVRPIYMQ</sequence>
<dbReference type="AlphaFoldDB" id="A0A7S2KMN9"/>
<gene>
    <name evidence="1" type="ORF">SMAR0320_LOCUS3618</name>
</gene>
<protein>
    <submittedName>
        <fullName evidence="1">Uncharacterized protein</fullName>
    </submittedName>
</protein>
<proteinExistence type="predicted"/>
<evidence type="ECO:0000313" key="1">
    <source>
        <dbReference type="EMBL" id="CAD9581489.1"/>
    </source>
</evidence>
<organism evidence="1">
    <name type="scientific">Skeletonema marinoi</name>
    <dbReference type="NCBI Taxonomy" id="267567"/>
    <lineage>
        <taxon>Eukaryota</taxon>
        <taxon>Sar</taxon>
        <taxon>Stramenopiles</taxon>
        <taxon>Ochrophyta</taxon>
        <taxon>Bacillariophyta</taxon>
        <taxon>Coscinodiscophyceae</taxon>
        <taxon>Thalassiosirophycidae</taxon>
        <taxon>Thalassiosirales</taxon>
        <taxon>Skeletonemataceae</taxon>
        <taxon>Skeletonema</taxon>
        <taxon>Skeletonema marinoi-dohrnii complex</taxon>
    </lineage>
</organism>
<reference evidence="1" key="1">
    <citation type="submission" date="2021-01" db="EMBL/GenBank/DDBJ databases">
        <authorList>
            <person name="Corre E."/>
            <person name="Pelletier E."/>
            <person name="Niang G."/>
            <person name="Scheremetjew M."/>
            <person name="Finn R."/>
            <person name="Kale V."/>
            <person name="Holt S."/>
            <person name="Cochrane G."/>
            <person name="Meng A."/>
            <person name="Brown T."/>
            <person name="Cohen L."/>
        </authorList>
    </citation>
    <scope>NUCLEOTIDE SEQUENCE</scope>
    <source>
        <strain evidence="1">SM1012Den-03</strain>
    </source>
</reference>
<name>A0A7S2KMN9_9STRA</name>